<sequence>MRHQKFGWGAYKSQNKIPKTEKEFVLRLLDMIQEDAIRFRLSNLLIWYICKAGSQKRMYYILNITAIFANLLILIVNTVHNDIPCPVSLITTVLAAVASGALSINGLGHYKDNWMRYRTSAEVLKERISQYVIKREECKKRNQESGNDCIQFCKIKNYGEYGCPLTEELMNQVNEYVTKEISEWKQCNEKEADAMKKNANKVQK</sequence>
<gene>
    <name evidence="1" type="ORF">E5329_22585</name>
</gene>
<proteinExistence type="predicted"/>
<accession>A0AC61RQI3</accession>
<evidence type="ECO:0000313" key="1">
    <source>
        <dbReference type="EMBL" id="TGY91158.1"/>
    </source>
</evidence>
<name>A0AC61RQI3_9FIRM</name>
<comment type="caution">
    <text evidence="1">The sequence shown here is derived from an EMBL/GenBank/DDBJ whole genome shotgun (WGS) entry which is preliminary data.</text>
</comment>
<protein>
    <submittedName>
        <fullName evidence="1">DUF4231 domain-containing protein</fullName>
    </submittedName>
</protein>
<dbReference type="Proteomes" id="UP000304953">
    <property type="component" value="Unassembled WGS sequence"/>
</dbReference>
<dbReference type="EMBL" id="SRYA01000068">
    <property type="protein sequence ID" value="TGY91158.1"/>
    <property type="molecule type" value="Genomic_DNA"/>
</dbReference>
<organism evidence="1 2">
    <name type="scientific">Petralouisia muris</name>
    <dbReference type="NCBI Taxonomy" id="3032872"/>
    <lineage>
        <taxon>Bacteria</taxon>
        <taxon>Bacillati</taxon>
        <taxon>Bacillota</taxon>
        <taxon>Clostridia</taxon>
        <taxon>Lachnospirales</taxon>
        <taxon>Lachnospiraceae</taxon>
        <taxon>Petralouisia</taxon>
    </lineage>
</organism>
<keyword evidence="2" id="KW-1185">Reference proteome</keyword>
<reference evidence="1" key="1">
    <citation type="submission" date="2019-04" db="EMBL/GenBank/DDBJ databases">
        <title>Microbes associate with the intestines of laboratory mice.</title>
        <authorList>
            <person name="Navarre W."/>
            <person name="Wong E."/>
            <person name="Huang K."/>
            <person name="Tropini C."/>
            <person name="Ng K."/>
            <person name="Yu B."/>
        </authorList>
    </citation>
    <scope>NUCLEOTIDE SEQUENCE</scope>
    <source>
        <strain evidence="1">NM01_1-7b</strain>
    </source>
</reference>
<evidence type="ECO:0000313" key="2">
    <source>
        <dbReference type="Proteomes" id="UP000304953"/>
    </source>
</evidence>